<dbReference type="AlphaFoldDB" id="A0A024U725"/>
<name>A0A024U725_9STRA</name>
<organism evidence="1">
    <name type="scientific">Aphanomyces invadans</name>
    <dbReference type="NCBI Taxonomy" id="157072"/>
    <lineage>
        <taxon>Eukaryota</taxon>
        <taxon>Sar</taxon>
        <taxon>Stramenopiles</taxon>
        <taxon>Oomycota</taxon>
        <taxon>Saprolegniomycetes</taxon>
        <taxon>Saprolegniales</taxon>
        <taxon>Verrucalvaceae</taxon>
        <taxon>Aphanomyces</taxon>
    </lineage>
</organism>
<dbReference type="OrthoDB" id="72751at2759"/>
<evidence type="ECO:0008006" key="2">
    <source>
        <dbReference type="Google" id="ProtNLM"/>
    </source>
</evidence>
<dbReference type="RefSeq" id="XP_008869858.1">
    <property type="nucleotide sequence ID" value="XM_008871636.1"/>
</dbReference>
<gene>
    <name evidence="1" type="ORF">H310_06528</name>
</gene>
<evidence type="ECO:0000313" key="1">
    <source>
        <dbReference type="EMBL" id="ETW02010.1"/>
    </source>
</evidence>
<dbReference type="GeneID" id="20083578"/>
<reference evidence="1" key="1">
    <citation type="submission" date="2013-12" db="EMBL/GenBank/DDBJ databases">
        <title>The Genome Sequence of Aphanomyces invadans NJM9701.</title>
        <authorList>
            <consortium name="The Broad Institute Genomics Platform"/>
            <person name="Russ C."/>
            <person name="Tyler B."/>
            <person name="van West P."/>
            <person name="Dieguez-Uribeondo J."/>
            <person name="Young S.K."/>
            <person name="Zeng Q."/>
            <person name="Gargeya S."/>
            <person name="Fitzgerald M."/>
            <person name="Abouelleil A."/>
            <person name="Alvarado L."/>
            <person name="Chapman S.B."/>
            <person name="Gainer-Dewar J."/>
            <person name="Goldberg J."/>
            <person name="Griggs A."/>
            <person name="Gujja S."/>
            <person name="Hansen M."/>
            <person name="Howarth C."/>
            <person name="Imamovic A."/>
            <person name="Ireland A."/>
            <person name="Larimer J."/>
            <person name="McCowan C."/>
            <person name="Murphy C."/>
            <person name="Pearson M."/>
            <person name="Poon T.W."/>
            <person name="Priest M."/>
            <person name="Roberts A."/>
            <person name="Saif S."/>
            <person name="Shea T."/>
            <person name="Sykes S."/>
            <person name="Wortman J."/>
            <person name="Nusbaum C."/>
            <person name="Birren B."/>
        </authorList>
    </citation>
    <scope>NUCLEOTIDE SEQUENCE [LARGE SCALE GENOMIC DNA]</scope>
    <source>
        <strain evidence="1">NJM9701</strain>
    </source>
</reference>
<sequence length="393" mass="44215">MPNQEDGEQPTEAPTFEEVWSAMPSGFAGSLFNCLERCDQLHLMQVSSRLAMDSKRDELWEMVALERFGLNREEFQCGWWKTCVQLYHYLDDSVALCTYVQQQNAFSLGYINRDIKERIQHQLLSMIELTSNGRDIGSRRHLFRLHVIKYLVRLLSCTIMGIRDLVCGALANLICIQNGNGTSTGAAKSNDDLRECMSHAIEQCRGDRQLKDLLLSPQVCECGPGPTKHAARVLLNMTFPADQVLCGAKDIWEGYIAAKSNHPTVDDELCFHHHTTSSWQITYRHGSGRVYRNAAVNWTVSQRGALQGTGRTDEPEAPLTLEGYIHSRPGIHNVEFTVAFGNRGKPYGPLPIAHIAFWSSKQQDKMWGVWEVGSSPDQYKLGTGGVFCMTRVS</sequence>
<proteinExistence type="predicted"/>
<dbReference type="VEuPathDB" id="FungiDB:H310_06528"/>
<dbReference type="EMBL" id="KI913962">
    <property type="protein sequence ID" value="ETW02010.1"/>
    <property type="molecule type" value="Genomic_DNA"/>
</dbReference>
<accession>A0A024U725</accession>
<protein>
    <recommendedName>
        <fullName evidence="2">F-box domain-containing protein</fullName>
    </recommendedName>
</protein>